<evidence type="ECO:0000313" key="11">
    <source>
        <dbReference type="Proteomes" id="UP000252254"/>
    </source>
</evidence>
<dbReference type="RefSeq" id="WP_113869841.1">
    <property type="nucleotide sequence ID" value="NZ_BAABQN010000009.1"/>
</dbReference>
<keyword evidence="11" id="KW-1185">Reference proteome</keyword>
<proteinExistence type="predicted"/>
<dbReference type="EC" id="3.2.2.20" evidence="8"/>
<evidence type="ECO:0000256" key="2">
    <source>
        <dbReference type="ARBA" id="ARBA00022763"/>
    </source>
</evidence>
<feature type="binding site" evidence="9">
    <location>
        <position position="17"/>
    </location>
    <ligand>
        <name>Zn(2+)</name>
        <dbReference type="ChEBI" id="CHEBI:29105"/>
    </ligand>
</feature>
<dbReference type="AlphaFoldDB" id="A0A366DX35"/>
<evidence type="ECO:0000256" key="9">
    <source>
        <dbReference type="PIRSR" id="PIRSR604597-1"/>
    </source>
</evidence>
<dbReference type="InterPro" id="IPR004597">
    <property type="entry name" value="Tag"/>
</dbReference>
<dbReference type="Proteomes" id="UP000252254">
    <property type="component" value="Unassembled WGS sequence"/>
</dbReference>
<dbReference type="Pfam" id="PF03352">
    <property type="entry name" value="Adenine_glyco"/>
    <property type="match status" value="1"/>
</dbReference>
<comment type="function">
    <text evidence="7">Hydrolysis of the deoxyribose N-glycosidic bond to excise 3-methyladenine from the damaged DNA polymer formed by alkylation lesions.</text>
</comment>
<dbReference type="NCBIfam" id="TIGR00624">
    <property type="entry name" value="tag"/>
    <property type="match status" value="1"/>
</dbReference>
<dbReference type="OrthoDB" id="9807664at2"/>
<dbReference type="GO" id="GO:0046872">
    <property type="term" value="F:metal ion binding"/>
    <property type="evidence" value="ECO:0007669"/>
    <property type="project" value="UniProtKB-KW"/>
</dbReference>
<feature type="binding site" evidence="9">
    <location>
        <position position="175"/>
    </location>
    <ligand>
        <name>Zn(2+)</name>
        <dbReference type="ChEBI" id="CHEBI:29105"/>
    </ligand>
</feature>
<keyword evidence="1 9" id="KW-0479">Metal-binding</keyword>
<feature type="binding site" evidence="9">
    <location>
        <position position="4"/>
    </location>
    <ligand>
        <name>Zn(2+)</name>
        <dbReference type="ChEBI" id="CHEBI:29105"/>
    </ligand>
</feature>
<evidence type="ECO:0000256" key="4">
    <source>
        <dbReference type="ARBA" id="ARBA00022833"/>
    </source>
</evidence>
<feature type="binding site" evidence="9">
    <location>
        <position position="179"/>
    </location>
    <ligand>
        <name>Zn(2+)</name>
        <dbReference type="ChEBI" id="CHEBI:29105"/>
    </ligand>
</feature>
<sequence length="186" mass="21487">MKRCDWVNDDPLYIEYHDKEWGVPEYNEKKLFELLILEGAQAGLSWYTVLKKRAHYRKVFDQFDPYKIANYTEDKVQALLQDPGIIRNKLKVRSAITNAQAFLAIKKEYGSFSEYIWSFVDGKPIINQRDSIAQVPATTAISDHMSKALKKRGFKFVGSTICYAFMQASGMVNDHILSCICRSRVE</sequence>
<keyword evidence="3" id="KW-0378">Hydrolase</keyword>
<name>A0A366DX35_9BACI</name>
<keyword evidence="4 9" id="KW-0862">Zinc</keyword>
<evidence type="ECO:0000256" key="5">
    <source>
        <dbReference type="ARBA" id="ARBA00023204"/>
    </source>
</evidence>
<dbReference type="GO" id="GO:0008725">
    <property type="term" value="F:DNA-3-methyladenine glycosylase activity"/>
    <property type="evidence" value="ECO:0007669"/>
    <property type="project" value="UniProtKB-EC"/>
</dbReference>
<gene>
    <name evidence="10" type="ORF">DES48_110120</name>
</gene>
<evidence type="ECO:0000256" key="3">
    <source>
        <dbReference type="ARBA" id="ARBA00022801"/>
    </source>
</evidence>
<evidence type="ECO:0000256" key="8">
    <source>
        <dbReference type="ARBA" id="ARBA00066766"/>
    </source>
</evidence>
<accession>A0A366DX35</accession>
<evidence type="ECO:0000313" key="10">
    <source>
        <dbReference type="EMBL" id="RBO94632.1"/>
    </source>
</evidence>
<dbReference type="FunFam" id="1.10.340.30:FF:000009">
    <property type="entry name" value="DNA-3-methyladenine glycosylase I"/>
    <property type="match status" value="1"/>
</dbReference>
<dbReference type="STRING" id="200904.GCA_900168775_01305"/>
<comment type="caution">
    <text evidence="10">The sequence shown here is derived from an EMBL/GenBank/DDBJ whole genome shotgun (WGS) entry which is preliminary data.</text>
</comment>
<keyword evidence="5" id="KW-0234">DNA repair</keyword>
<dbReference type="InterPro" id="IPR011257">
    <property type="entry name" value="DNA_glycosylase"/>
</dbReference>
<dbReference type="GO" id="GO:0006284">
    <property type="term" value="P:base-excision repair"/>
    <property type="evidence" value="ECO:0007669"/>
    <property type="project" value="InterPro"/>
</dbReference>
<reference evidence="10 11" key="1">
    <citation type="submission" date="2018-06" db="EMBL/GenBank/DDBJ databases">
        <title>Genomic Encyclopedia of Type Strains, Phase IV (KMG-IV): sequencing the most valuable type-strain genomes for metagenomic binning, comparative biology and taxonomic classification.</title>
        <authorList>
            <person name="Goeker M."/>
        </authorList>
    </citation>
    <scope>NUCLEOTIDE SEQUENCE [LARGE SCALE GENOMIC DNA]</scope>
    <source>
        <strain evidence="10 11">DSM 15140</strain>
    </source>
</reference>
<dbReference type="PANTHER" id="PTHR30037">
    <property type="entry name" value="DNA-3-METHYLADENINE GLYCOSYLASE 1"/>
    <property type="match status" value="1"/>
</dbReference>
<evidence type="ECO:0000256" key="6">
    <source>
        <dbReference type="ARBA" id="ARBA00052558"/>
    </source>
</evidence>
<evidence type="ECO:0000256" key="7">
    <source>
        <dbReference type="ARBA" id="ARBA00057608"/>
    </source>
</evidence>
<dbReference type="InterPro" id="IPR052891">
    <property type="entry name" value="DNA-3mA_glycosylase"/>
</dbReference>
<dbReference type="SUPFAM" id="SSF48150">
    <property type="entry name" value="DNA-glycosylase"/>
    <property type="match status" value="1"/>
</dbReference>
<protein>
    <recommendedName>
        <fullName evidence="8">DNA-3-methyladenine glycosylase I</fullName>
        <ecNumber evidence="8">3.2.2.20</ecNumber>
    </recommendedName>
</protein>
<dbReference type="EMBL" id="QNRI01000010">
    <property type="protein sequence ID" value="RBO94632.1"/>
    <property type="molecule type" value="Genomic_DNA"/>
</dbReference>
<keyword evidence="2" id="KW-0227">DNA damage</keyword>
<organism evidence="10 11">
    <name type="scientific">Paraliobacillus ryukyuensis</name>
    <dbReference type="NCBI Taxonomy" id="200904"/>
    <lineage>
        <taxon>Bacteria</taxon>
        <taxon>Bacillati</taxon>
        <taxon>Bacillota</taxon>
        <taxon>Bacilli</taxon>
        <taxon>Bacillales</taxon>
        <taxon>Bacillaceae</taxon>
        <taxon>Paraliobacillus</taxon>
    </lineage>
</organism>
<dbReference type="PANTHER" id="PTHR30037:SF4">
    <property type="entry name" value="DNA-3-METHYLADENINE GLYCOSYLASE I"/>
    <property type="match status" value="1"/>
</dbReference>
<evidence type="ECO:0000256" key="1">
    <source>
        <dbReference type="ARBA" id="ARBA00022723"/>
    </source>
</evidence>
<dbReference type="Gene3D" id="1.10.340.30">
    <property type="entry name" value="Hypothetical protein, domain 2"/>
    <property type="match status" value="1"/>
</dbReference>
<dbReference type="InterPro" id="IPR005019">
    <property type="entry name" value="Adenine_glyco"/>
</dbReference>
<comment type="catalytic activity">
    <reaction evidence="6">
        <text>Hydrolysis of alkylated DNA, releasing 3-methyladenine.</text>
        <dbReference type="EC" id="3.2.2.20"/>
    </reaction>
</comment>